<sequence length="535" mass="60679">MLVGQSTAEYVFVKLIIYVFSYLGLICLAYFFLAASIGGETWIAHPFSIAVETIGAIEILFYLFWFLPYRYYLHKQPPKFPAPLNRDGRRELFSKSLGVTPDIELFFRGWMGGASLDDMRRENLKEWMLWSLFDREGPPGVDEEELEEYVRVVEERLGRKIRPGWGPVESLRLNLQRFAVSHRSLVFYLMIGTIDLFSSLTLLVMGFTLYRQPRSQFFRSFPFRPLTLLAPKESAAQNLSYFYRPHTSKTHRPIVFAHGVGIGLAIYIPLFLLLPKDIGILALEVLPVSSRITAGAPLAEDLMNDAGAIIAQQDLTNFVFVGNSYGTFLAKLFLDSPLLSSRMAKMVLIDPVAVLLHLPDLAYNFARKKPVEPNEWQMWWGAETEPDIAFTFARRLCWRSHVLWREDLGKCATTLVLGGSDCLVNAAAIATYVTRGKEEEEAGGELCWSWGDLERWKGSFEGWVGKGLELVWFEGFDHGQAILGNKKLKDIVSIVERYCRKEGGKRVESGISEEGMAEPEPQLGESEAVKKEELN</sequence>
<feature type="transmembrane region" description="Helical" evidence="2">
    <location>
        <begin position="43"/>
        <end position="67"/>
    </location>
</feature>
<protein>
    <submittedName>
        <fullName evidence="3">Uncharacterized protein</fullName>
    </submittedName>
</protein>
<organism evidence="3 4">
    <name type="scientific">Periconia digitata</name>
    <dbReference type="NCBI Taxonomy" id="1303443"/>
    <lineage>
        <taxon>Eukaryota</taxon>
        <taxon>Fungi</taxon>
        <taxon>Dikarya</taxon>
        <taxon>Ascomycota</taxon>
        <taxon>Pezizomycotina</taxon>
        <taxon>Dothideomycetes</taxon>
        <taxon>Pleosporomycetidae</taxon>
        <taxon>Pleosporales</taxon>
        <taxon>Massarineae</taxon>
        <taxon>Periconiaceae</taxon>
        <taxon>Periconia</taxon>
    </lineage>
</organism>
<reference evidence="3" key="1">
    <citation type="submission" date="2023-01" db="EMBL/GenBank/DDBJ databases">
        <authorList>
            <person name="Van Ghelder C."/>
            <person name="Rancurel C."/>
        </authorList>
    </citation>
    <scope>NUCLEOTIDE SEQUENCE</scope>
    <source>
        <strain evidence="3">CNCM I-4278</strain>
    </source>
</reference>
<dbReference type="AlphaFoldDB" id="A0A9W4UKW0"/>
<feature type="transmembrane region" description="Helical" evidence="2">
    <location>
        <begin position="12"/>
        <end position="37"/>
    </location>
</feature>
<dbReference type="InterPro" id="IPR029058">
    <property type="entry name" value="AB_hydrolase_fold"/>
</dbReference>
<keyword evidence="2" id="KW-1133">Transmembrane helix</keyword>
<evidence type="ECO:0000313" key="4">
    <source>
        <dbReference type="Proteomes" id="UP001152607"/>
    </source>
</evidence>
<comment type="caution">
    <text evidence="3">The sequence shown here is derived from an EMBL/GenBank/DDBJ whole genome shotgun (WGS) entry which is preliminary data.</text>
</comment>
<feature type="region of interest" description="Disordered" evidence="1">
    <location>
        <begin position="504"/>
        <end position="535"/>
    </location>
</feature>
<feature type="transmembrane region" description="Helical" evidence="2">
    <location>
        <begin position="185"/>
        <end position="210"/>
    </location>
</feature>
<dbReference type="EMBL" id="CAOQHR010000007">
    <property type="protein sequence ID" value="CAI6336897.1"/>
    <property type="molecule type" value="Genomic_DNA"/>
</dbReference>
<dbReference type="Gene3D" id="3.40.50.1820">
    <property type="entry name" value="alpha/beta hydrolase"/>
    <property type="match status" value="1"/>
</dbReference>
<name>A0A9W4UKW0_9PLEO</name>
<dbReference type="OrthoDB" id="6431331at2759"/>
<keyword evidence="2" id="KW-0472">Membrane</keyword>
<evidence type="ECO:0000256" key="1">
    <source>
        <dbReference type="SAM" id="MobiDB-lite"/>
    </source>
</evidence>
<keyword evidence="2" id="KW-0812">Transmembrane</keyword>
<feature type="transmembrane region" description="Helical" evidence="2">
    <location>
        <begin position="254"/>
        <end position="274"/>
    </location>
</feature>
<evidence type="ECO:0000256" key="2">
    <source>
        <dbReference type="SAM" id="Phobius"/>
    </source>
</evidence>
<accession>A0A9W4UKW0</accession>
<dbReference type="Proteomes" id="UP001152607">
    <property type="component" value="Unassembled WGS sequence"/>
</dbReference>
<dbReference type="SUPFAM" id="SSF53474">
    <property type="entry name" value="alpha/beta-Hydrolases"/>
    <property type="match status" value="1"/>
</dbReference>
<proteinExistence type="predicted"/>
<gene>
    <name evidence="3" type="ORF">PDIGIT_LOCUS10003</name>
</gene>
<dbReference type="PANTHER" id="PTHR37471">
    <property type="entry name" value="UNNAMED PRODUCT"/>
    <property type="match status" value="1"/>
</dbReference>
<keyword evidence="4" id="KW-1185">Reference proteome</keyword>
<evidence type="ECO:0000313" key="3">
    <source>
        <dbReference type="EMBL" id="CAI6336897.1"/>
    </source>
</evidence>
<dbReference type="PANTHER" id="PTHR37471:SF1">
    <property type="entry name" value="AB HYDROLASE-1 DOMAIN-CONTAINING PROTEIN"/>
    <property type="match status" value="1"/>
</dbReference>